<gene>
    <name evidence="2" type="ORF">Din_001774</name>
</gene>
<evidence type="ECO:0000313" key="2">
    <source>
        <dbReference type="EMBL" id="MPA32333.1"/>
    </source>
</evidence>
<proteinExistence type="predicted"/>
<evidence type="ECO:0000256" key="1">
    <source>
        <dbReference type="SAM" id="MobiDB-lite"/>
    </source>
</evidence>
<accession>A0A5B6YLQ1</accession>
<protein>
    <recommendedName>
        <fullName evidence="3">BZIP domain-containing protein</fullName>
    </recommendedName>
</protein>
<feature type="region of interest" description="Disordered" evidence="1">
    <location>
        <begin position="158"/>
        <end position="179"/>
    </location>
</feature>
<evidence type="ECO:0008006" key="3">
    <source>
        <dbReference type="Google" id="ProtNLM"/>
    </source>
</evidence>
<dbReference type="AlphaFoldDB" id="A0A5B6YLQ1"/>
<sequence>MQMLQPLYEMENEQNMDAPGTGDSFLMKPLDDSEHAKSHNDIMARRMKNRERQRRYRARKRLEADMKKASITNQSIPLQVNGIINNCTTRIYCQRDWKKDARRAHTIKEREVTSNGPVIPDLISASECQAPPLLSGVSAETPLESEFCSITSPMLDNSGKDRIASGRRHWKAEARSKKN</sequence>
<organism evidence="2">
    <name type="scientific">Davidia involucrata</name>
    <name type="common">Dove tree</name>
    <dbReference type="NCBI Taxonomy" id="16924"/>
    <lineage>
        <taxon>Eukaryota</taxon>
        <taxon>Viridiplantae</taxon>
        <taxon>Streptophyta</taxon>
        <taxon>Embryophyta</taxon>
        <taxon>Tracheophyta</taxon>
        <taxon>Spermatophyta</taxon>
        <taxon>Magnoliopsida</taxon>
        <taxon>eudicotyledons</taxon>
        <taxon>Gunneridae</taxon>
        <taxon>Pentapetalae</taxon>
        <taxon>asterids</taxon>
        <taxon>Cornales</taxon>
        <taxon>Nyssaceae</taxon>
        <taxon>Davidia</taxon>
    </lineage>
</organism>
<name>A0A5B6YLQ1_DAVIN</name>
<reference evidence="2" key="1">
    <citation type="submission" date="2019-08" db="EMBL/GenBank/DDBJ databases">
        <title>Reference gene set and small RNA set construction with multiple tissues from Davidia involucrata Baill.</title>
        <authorList>
            <person name="Yang H."/>
            <person name="Zhou C."/>
            <person name="Li G."/>
            <person name="Wang J."/>
            <person name="Gao P."/>
            <person name="Wang M."/>
            <person name="Wang R."/>
            <person name="Zhao Y."/>
        </authorList>
    </citation>
    <scope>NUCLEOTIDE SEQUENCE</scope>
    <source>
        <tissue evidence="2">Mixed with DoveR01_LX</tissue>
    </source>
</reference>
<dbReference type="EMBL" id="GHES01001774">
    <property type="protein sequence ID" value="MPA32333.1"/>
    <property type="molecule type" value="Transcribed_RNA"/>
</dbReference>